<dbReference type="GeneID" id="83879728"/>
<dbReference type="PANTHER" id="PTHR21248:SF12">
    <property type="entry name" value="CARDIOLIPIN SYNTHASE C"/>
    <property type="match status" value="1"/>
</dbReference>
<protein>
    <recommendedName>
        <fullName evidence="3">Phospholipase D</fullName>
    </recommendedName>
    <alternativeName>
        <fullName evidence="5">Choline phosphatase</fullName>
    </alternativeName>
</protein>
<evidence type="ECO:0000256" key="5">
    <source>
        <dbReference type="ARBA" id="ARBA00029594"/>
    </source>
</evidence>
<dbReference type="Gene3D" id="3.30.870.10">
    <property type="entry name" value="Endonuclease Chain A"/>
    <property type="match status" value="2"/>
</dbReference>
<dbReference type="Proteomes" id="UP000051870">
    <property type="component" value="Unassembled WGS sequence"/>
</dbReference>
<keyword evidence="6" id="KW-1133">Transmembrane helix</keyword>
<proteinExistence type="predicted"/>
<gene>
    <name evidence="8" type="primary">clsA_1</name>
    <name evidence="8" type="ORF">PH7735_00650</name>
</gene>
<dbReference type="GO" id="GO:0032049">
    <property type="term" value="P:cardiolipin biosynthetic process"/>
    <property type="evidence" value="ECO:0007669"/>
    <property type="project" value="UniProtKB-ARBA"/>
</dbReference>
<keyword evidence="6" id="KW-0812">Transmembrane</keyword>
<dbReference type="AlphaFoldDB" id="A0A0P1IBJ9"/>
<keyword evidence="4" id="KW-0964">Secreted</keyword>
<dbReference type="SMART" id="SM00155">
    <property type="entry name" value="PLDc"/>
    <property type="match status" value="2"/>
</dbReference>
<reference evidence="9" key="1">
    <citation type="submission" date="2015-09" db="EMBL/GenBank/DDBJ databases">
        <authorList>
            <person name="Rodrigo-Torres Lidia"/>
            <person name="Arahal R.David."/>
        </authorList>
    </citation>
    <scope>NUCLEOTIDE SEQUENCE [LARGE SCALE GENOMIC DNA]</scope>
    <source>
        <strain evidence="9">CECT 7735</strain>
    </source>
</reference>
<dbReference type="RefSeq" id="WP_233488266.1">
    <property type="nucleotide sequence ID" value="NZ_CYTW01000001.1"/>
</dbReference>
<dbReference type="InterPro" id="IPR025202">
    <property type="entry name" value="PLD-like_dom"/>
</dbReference>
<organism evidence="8 9">
    <name type="scientific">Shimia thalassica</name>
    <dbReference type="NCBI Taxonomy" id="1715693"/>
    <lineage>
        <taxon>Bacteria</taxon>
        <taxon>Pseudomonadati</taxon>
        <taxon>Pseudomonadota</taxon>
        <taxon>Alphaproteobacteria</taxon>
        <taxon>Rhodobacterales</taxon>
        <taxon>Roseobacteraceae</taxon>
    </lineage>
</organism>
<dbReference type="InterPro" id="IPR001736">
    <property type="entry name" value="PLipase_D/transphosphatidylase"/>
</dbReference>
<sequence length="556" mass="61535">MHTGQIPALKALDGIKPRAVRKNLEQHRYAVTDLDCYSLGMKRLLRALLSIGLMIAAAIFVCRAVFPLPDKNFNEATTHTSASWTSSLGQIVENAVARHEGKTGVLPLSNGRDAFTARALLIQEAQTSIDAQYYIWQDDTTGVMLLDELRAAAKRGVRVRLLLDDNGISGLDNMLAELDNMPSAEVRIFNPFTLRKPKLASYLFDFPRLNRRMHNKSITFDGFASIVGGRNIGDIYFEFGKGFHYVDVDVLALGEIVDQISDNFDAYWNSGSVYAADYVLPAHLPDEPSISDSADAARQTARGSGYHNAILHSPLAQGIQEKHLPLEWTNVRLFSDPPTKGLKGKSTEGFLAHDLASFALEAETSVDLVSAYFVPSKNALNIFDQLSENGVATRVLTNSMEATDVAPVHGAYMRKRPALLENGTRLFELEALREKHSNLSLPEILAGSASSLHAKVMSFDRKRAFIGSYNLDPRSAWLNCEMGLLIESPTIATWISEHLDSPRFAYEVKQDDQGALVWISTEDDGTQTTLTSEPNVSRLYRAIVSFSGWLPLDWLL</sequence>
<evidence type="ECO:0000256" key="3">
    <source>
        <dbReference type="ARBA" id="ARBA00018392"/>
    </source>
</evidence>
<evidence type="ECO:0000313" key="9">
    <source>
        <dbReference type="Proteomes" id="UP000051870"/>
    </source>
</evidence>
<dbReference type="CDD" id="cd09113">
    <property type="entry name" value="PLDc_ymdC_like_2"/>
    <property type="match status" value="1"/>
</dbReference>
<accession>A0A0P1IBJ9</accession>
<keyword evidence="8" id="KW-0808">Transferase</keyword>
<evidence type="ECO:0000313" key="8">
    <source>
        <dbReference type="EMBL" id="CUJ86675.1"/>
    </source>
</evidence>
<feature type="domain" description="PLD phosphodiesterase" evidence="7">
    <location>
        <begin position="209"/>
        <end position="236"/>
    </location>
</feature>
<comment type="subcellular location">
    <subcellularLocation>
        <location evidence="2">Secreted</location>
    </subcellularLocation>
</comment>
<feature type="transmembrane region" description="Helical" evidence="6">
    <location>
        <begin position="47"/>
        <end position="66"/>
    </location>
</feature>
<dbReference type="PANTHER" id="PTHR21248">
    <property type="entry name" value="CARDIOLIPIN SYNTHASE"/>
    <property type="match status" value="1"/>
</dbReference>
<dbReference type="EMBL" id="CYTW01000001">
    <property type="protein sequence ID" value="CUJ86675.1"/>
    <property type="molecule type" value="Genomic_DNA"/>
</dbReference>
<evidence type="ECO:0000256" key="6">
    <source>
        <dbReference type="SAM" id="Phobius"/>
    </source>
</evidence>
<comment type="function">
    <text evidence="1">Could be a virulence factor.</text>
</comment>
<keyword evidence="6" id="KW-0472">Membrane</keyword>
<name>A0A0P1IBJ9_9RHOB</name>
<dbReference type="Pfam" id="PF13091">
    <property type="entry name" value="PLDc_2"/>
    <property type="match status" value="2"/>
</dbReference>
<feature type="domain" description="PLD phosphodiesterase" evidence="7">
    <location>
        <begin position="448"/>
        <end position="475"/>
    </location>
</feature>
<evidence type="ECO:0000256" key="1">
    <source>
        <dbReference type="ARBA" id="ARBA00003145"/>
    </source>
</evidence>
<dbReference type="GO" id="GO:0005576">
    <property type="term" value="C:extracellular region"/>
    <property type="evidence" value="ECO:0007669"/>
    <property type="project" value="UniProtKB-SubCell"/>
</dbReference>
<dbReference type="STRING" id="1715693.PH7735_00650"/>
<dbReference type="CDD" id="cd09111">
    <property type="entry name" value="PLDc_ymdC_like_1"/>
    <property type="match status" value="1"/>
</dbReference>
<dbReference type="PROSITE" id="PS50035">
    <property type="entry name" value="PLD"/>
    <property type="match status" value="2"/>
</dbReference>
<dbReference type="GO" id="GO:0030572">
    <property type="term" value="F:phosphatidyltransferase activity"/>
    <property type="evidence" value="ECO:0007669"/>
    <property type="project" value="UniProtKB-ARBA"/>
</dbReference>
<dbReference type="SUPFAM" id="SSF56024">
    <property type="entry name" value="Phospholipase D/nuclease"/>
    <property type="match status" value="2"/>
</dbReference>
<evidence type="ECO:0000259" key="7">
    <source>
        <dbReference type="PROSITE" id="PS50035"/>
    </source>
</evidence>
<evidence type="ECO:0000256" key="2">
    <source>
        <dbReference type="ARBA" id="ARBA00004613"/>
    </source>
</evidence>
<keyword evidence="9" id="KW-1185">Reference proteome</keyword>
<evidence type="ECO:0000256" key="4">
    <source>
        <dbReference type="ARBA" id="ARBA00022525"/>
    </source>
</evidence>